<evidence type="ECO:0000256" key="2">
    <source>
        <dbReference type="ARBA" id="ARBA00022840"/>
    </source>
</evidence>
<dbReference type="PANTHER" id="PTHR16305:SF28">
    <property type="entry name" value="GUANYLATE CYCLASE DOMAIN-CONTAINING PROTEIN"/>
    <property type="match status" value="1"/>
</dbReference>
<evidence type="ECO:0000313" key="4">
    <source>
        <dbReference type="EMBL" id="MBB5823282.1"/>
    </source>
</evidence>
<dbReference type="PANTHER" id="PTHR16305">
    <property type="entry name" value="TESTICULAR SOLUBLE ADENYLYL CYCLASE"/>
    <property type="match status" value="1"/>
</dbReference>
<sequence length="1013" mass="108424">MRCPSCLAETPGRPRFCPSCGTRLATSAPAETRRIVTVVFCDLAESTALSERLDPESLRAVLIRYFALMRDQLAWHGGTVEKFIGDAVMAVFGVPRLHEDDALRAARAAVDMRSALERLNDELDRDLGIRLGVRIGVNTGEVVASGHAHGEQALVAGDAVNAAARLQQLAGPGEILLGPETWRLVGPSAVGRAAGPLVLRGKRDPVTAWRLDAMRSDDPAVLRRFDVPFVDREEPLRELDRTLDRVIRGRRCRIVTLHGEAGVGKTRLARLWAERASRRGVLVGSGRCRPYGAGGTLLGVADAMRELVTVGTPDPEALAVLRAGLLKDGTPNPSYQETSWAVRTLLRDLGRSTYVLIVLDDVQWAGGPVLDLLGHLAEELRDVPVMVLCVARPDLFDRTPGWQPASRLSLRPLGPADSRLLVSQLVEVMPHDGTLLERIAERAEGNPLYLEQLVAMLGDGEEPHGLPLTVHALIAARVDRLGPDARATLECAAVVGREFTVEELQAVRGAGGPEGPLEGPLEELGHKCFVEHRTEATFRFASELIREVVYGGMAKRRRAELHERFAGRLAAAGGGDEVVGTHLEQAYRLRADLGPHDEHTARLRGGAAARLSGAGAVALRRSDLSRAENLLSRGADLLGPDHADWPRVSGRVAEARITLGEVAGGRRLLTEVLRRTADGADPLVAAHASLFLTHFEPSRSREVARRAIPVFEAAGDDLGLARAWTMVAQEAQGRGRFAETRDMLRRALDYAVRSDAELERATILGNLAATLWLGPEPAPVAVAECRALLSAYGRDRGIVRAVVGCPLAVLLAMRGSFGEARDALVEAGRVLTGLRHAYAEAFIPIFSAAVESLAGRWDVAEDLLRGACARALDLGDGQLLATASRDLARTLAHRGDLAGAEQWARAALEGPPGAAPVGTPMNTAELHAILARVLAARGSREDAGDLMERALREAGETDSPVCRATVLLGNAHSLAALGAHGESAAVARDAAAEFAAKGHLVGHGWALRLAGRR</sequence>
<organism evidence="4 5">
    <name type="scientific">Streptosporangium becharense</name>
    <dbReference type="NCBI Taxonomy" id="1816182"/>
    <lineage>
        <taxon>Bacteria</taxon>
        <taxon>Bacillati</taxon>
        <taxon>Actinomycetota</taxon>
        <taxon>Actinomycetes</taxon>
        <taxon>Streptosporangiales</taxon>
        <taxon>Streptosporangiaceae</taxon>
        <taxon>Streptosporangium</taxon>
    </lineage>
</organism>
<dbReference type="Proteomes" id="UP000540685">
    <property type="component" value="Unassembled WGS sequence"/>
</dbReference>
<evidence type="ECO:0000256" key="1">
    <source>
        <dbReference type="ARBA" id="ARBA00022741"/>
    </source>
</evidence>
<dbReference type="GO" id="GO:0009190">
    <property type="term" value="P:cyclic nucleotide biosynthetic process"/>
    <property type="evidence" value="ECO:0007669"/>
    <property type="project" value="InterPro"/>
</dbReference>
<dbReference type="GO" id="GO:0005524">
    <property type="term" value="F:ATP binding"/>
    <property type="evidence" value="ECO:0007669"/>
    <property type="project" value="UniProtKB-KW"/>
</dbReference>
<dbReference type="InterPro" id="IPR027417">
    <property type="entry name" value="P-loop_NTPase"/>
</dbReference>
<dbReference type="EMBL" id="JACHMP010000001">
    <property type="protein sequence ID" value="MBB5823282.1"/>
    <property type="molecule type" value="Genomic_DNA"/>
</dbReference>
<name>A0A7W9IM54_9ACTN</name>
<evidence type="ECO:0000313" key="5">
    <source>
        <dbReference type="Proteomes" id="UP000540685"/>
    </source>
</evidence>
<dbReference type="SUPFAM" id="SSF48452">
    <property type="entry name" value="TPR-like"/>
    <property type="match status" value="1"/>
</dbReference>
<dbReference type="CDD" id="cd07302">
    <property type="entry name" value="CHD"/>
    <property type="match status" value="1"/>
</dbReference>
<evidence type="ECO:0000259" key="3">
    <source>
        <dbReference type="PROSITE" id="PS50125"/>
    </source>
</evidence>
<dbReference type="InterPro" id="IPR011990">
    <property type="entry name" value="TPR-like_helical_dom_sf"/>
</dbReference>
<keyword evidence="1" id="KW-0547">Nucleotide-binding</keyword>
<comment type="caution">
    <text evidence="4">The sequence shown here is derived from an EMBL/GenBank/DDBJ whole genome shotgun (WGS) entry which is preliminary data.</text>
</comment>
<reference evidence="4 5" key="1">
    <citation type="submission" date="2020-08" db="EMBL/GenBank/DDBJ databases">
        <title>Sequencing the genomes of 1000 actinobacteria strains.</title>
        <authorList>
            <person name="Klenk H.-P."/>
        </authorList>
    </citation>
    <scope>NUCLEOTIDE SEQUENCE [LARGE SCALE GENOMIC DNA]</scope>
    <source>
        <strain evidence="4 5">DSM 46887</strain>
    </source>
</reference>
<accession>A0A7W9IM54</accession>
<dbReference type="SUPFAM" id="SSF52540">
    <property type="entry name" value="P-loop containing nucleoside triphosphate hydrolases"/>
    <property type="match status" value="1"/>
</dbReference>
<dbReference type="GO" id="GO:0035556">
    <property type="term" value="P:intracellular signal transduction"/>
    <property type="evidence" value="ECO:0007669"/>
    <property type="project" value="InterPro"/>
</dbReference>
<dbReference type="InterPro" id="IPR041664">
    <property type="entry name" value="AAA_16"/>
</dbReference>
<dbReference type="Pfam" id="PF13191">
    <property type="entry name" value="AAA_16"/>
    <property type="match status" value="1"/>
</dbReference>
<dbReference type="Pfam" id="PF00211">
    <property type="entry name" value="Guanylate_cyc"/>
    <property type="match status" value="1"/>
</dbReference>
<dbReference type="PROSITE" id="PS50125">
    <property type="entry name" value="GUANYLATE_CYCLASE_2"/>
    <property type="match status" value="1"/>
</dbReference>
<dbReference type="AlphaFoldDB" id="A0A7W9IM54"/>
<dbReference type="RefSeq" id="WP_184540334.1">
    <property type="nucleotide sequence ID" value="NZ_JACHMP010000001.1"/>
</dbReference>
<feature type="domain" description="Guanylate cyclase" evidence="3">
    <location>
        <begin position="37"/>
        <end position="167"/>
    </location>
</feature>
<keyword evidence="2" id="KW-0067">ATP-binding</keyword>
<dbReference type="SMART" id="SM00044">
    <property type="entry name" value="CYCc"/>
    <property type="match status" value="1"/>
</dbReference>
<protein>
    <submittedName>
        <fullName evidence="4">Class 3 adenylate cyclase/tetratricopeptide (TPR) repeat protein</fullName>
    </submittedName>
</protein>
<dbReference type="SUPFAM" id="SSF55073">
    <property type="entry name" value="Nucleotide cyclase"/>
    <property type="match status" value="1"/>
</dbReference>
<dbReference type="GO" id="GO:0005737">
    <property type="term" value="C:cytoplasm"/>
    <property type="evidence" value="ECO:0007669"/>
    <property type="project" value="TreeGrafter"/>
</dbReference>
<dbReference type="InterPro" id="IPR001054">
    <property type="entry name" value="A/G_cyclase"/>
</dbReference>
<dbReference type="GO" id="GO:0004016">
    <property type="term" value="F:adenylate cyclase activity"/>
    <property type="evidence" value="ECO:0007669"/>
    <property type="project" value="TreeGrafter"/>
</dbReference>
<dbReference type="Gene3D" id="1.25.40.10">
    <property type="entry name" value="Tetratricopeptide repeat domain"/>
    <property type="match status" value="1"/>
</dbReference>
<keyword evidence="5" id="KW-1185">Reference proteome</keyword>
<dbReference type="Gene3D" id="3.30.70.1230">
    <property type="entry name" value="Nucleotide cyclase"/>
    <property type="match status" value="1"/>
</dbReference>
<proteinExistence type="predicted"/>
<gene>
    <name evidence="4" type="ORF">F4562_006344</name>
</gene>
<dbReference type="InterPro" id="IPR029787">
    <property type="entry name" value="Nucleotide_cyclase"/>
</dbReference>
<dbReference type="Gene3D" id="3.40.50.300">
    <property type="entry name" value="P-loop containing nucleotide triphosphate hydrolases"/>
    <property type="match status" value="1"/>
</dbReference>